<evidence type="ECO:0000313" key="2">
    <source>
        <dbReference type="Proteomes" id="UP000828390"/>
    </source>
</evidence>
<keyword evidence="2" id="KW-1185">Reference proteome</keyword>
<proteinExistence type="predicted"/>
<gene>
    <name evidence="1" type="ORF">DPMN_047321</name>
</gene>
<sequence>MVIKPRPDTDKLSTAALSSAITILKLIVLACRHLLLPAFTTECPAKPRLSTFTGRFQLSHPLAGIIIRTNLLTRIHSPIPGGYYYEDLTINVTYEKNAQPPHSWRSCRTMNVASRVLTTIRTNVLTKFHNDWTINVIFRVFNTFLTIAIYGKSPPPGGHVFKPIHLLSKIHENGTIYVASRVQKASTLTYVLPVDEDRTIHLASLVKNAPPIWFAT</sequence>
<dbReference type="EMBL" id="JAIWYP010000011">
    <property type="protein sequence ID" value="KAH3740615.1"/>
    <property type="molecule type" value="Genomic_DNA"/>
</dbReference>
<reference evidence="1" key="2">
    <citation type="submission" date="2020-11" db="EMBL/GenBank/DDBJ databases">
        <authorList>
            <person name="McCartney M.A."/>
            <person name="Auch B."/>
            <person name="Kono T."/>
            <person name="Mallez S."/>
            <person name="Becker A."/>
            <person name="Gohl D.M."/>
            <person name="Silverstein K.A.T."/>
            <person name="Koren S."/>
            <person name="Bechman K.B."/>
            <person name="Herman A."/>
            <person name="Abrahante J.E."/>
            <person name="Garbe J."/>
        </authorList>
    </citation>
    <scope>NUCLEOTIDE SEQUENCE</scope>
    <source>
        <strain evidence="1">Duluth1</strain>
        <tissue evidence="1">Whole animal</tissue>
    </source>
</reference>
<comment type="caution">
    <text evidence="1">The sequence shown here is derived from an EMBL/GenBank/DDBJ whole genome shotgun (WGS) entry which is preliminary data.</text>
</comment>
<reference evidence="1" key="1">
    <citation type="journal article" date="2019" name="bioRxiv">
        <title>The Genome of the Zebra Mussel, Dreissena polymorpha: A Resource for Invasive Species Research.</title>
        <authorList>
            <person name="McCartney M.A."/>
            <person name="Auch B."/>
            <person name="Kono T."/>
            <person name="Mallez S."/>
            <person name="Zhang Y."/>
            <person name="Obille A."/>
            <person name="Becker A."/>
            <person name="Abrahante J.E."/>
            <person name="Garbe J."/>
            <person name="Badalamenti J.P."/>
            <person name="Herman A."/>
            <person name="Mangelson H."/>
            <person name="Liachko I."/>
            <person name="Sullivan S."/>
            <person name="Sone E.D."/>
            <person name="Koren S."/>
            <person name="Silverstein K.A.T."/>
            <person name="Beckman K.B."/>
            <person name="Gohl D.M."/>
        </authorList>
    </citation>
    <scope>NUCLEOTIDE SEQUENCE</scope>
    <source>
        <strain evidence="1">Duluth1</strain>
        <tissue evidence="1">Whole animal</tissue>
    </source>
</reference>
<protein>
    <submittedName>
        <fullName evidence="1">Uncharacterized protein</fullName>
    </submittedName>
</protein>
<organism evidence="1 2">
    <name type="scientific">Dreissena polymorpha</name>
    <name type="common">Zebra mussel</name>
    <name type="synonym">Mytilus polymorpha</name>
    <dbReference type="NCBI Taxonomy" id="45954"/>
    <lineage>
        <taxon>Eukaryota</taxon>
        <taxon>Metazoa</taxon>
        <taxon>Spiralia</taxon>
        <taxon>Lophotrochozoa</taxon>
        <taxon>Mollusca</taxon>
        <taxon>Bivalvia</taxon>
        <taxon>Autobranchia</taxon>
        <taxon>Heteroconchia</taxon>
        <taxon>Euheterodonta</taxon>
        <taxon>Imparidentia</taxon>
        <taxon>Neoheterodontei</taxon>
        <taxon>Myida</taxon>
        <taxon>Dreissenoidea</taxon>
        <taxon>Dreissenidae</taxon>
        <taxon>Dreissena</taxon>
    </lineage>
</organism>
<dbReference type="Proteomes" id="UP000828390">
    <property type="component" value="Unassembled WGS sequence"/>
</dbReference>
<name>A0A9D4D999_DREPO</name>
<dbReference type="AlphaFoldDB" id="A0A9D4D999"/>
<evidence type="ECO:0000313" key="1">
    <source>
        <dbReference type="EMBL" id="KAH3740615.1"/>
    </source>
</evidence>
<accession>A0A9D4D999</accession>